<keyword evidence="1" id="KW-1133">Transmembrane helix</keyword>
<proteinExistence type="predicted"/>
<dbReference type="AlphaFoldDB" id="A0A7W6ER34"/>
<feature type="transmembrane region" description="Helical" evidence="1">
    <location>
        <begin position="54"/>
        <end position="75"/>
    </location>
</feature>
<dbReference type="EMBL" id="JACIBY010000006">
    <property type="protein sequence ID" value="MBB3839235.1"/>
    <property type="molecule type" value="Genomic_DNA"/>
</dbReference>
<name>A0A7W6ER34_9BACT</name>
<evidence type="ECO:0000313" key="2">
    <source>
        <dbReference type="EMBL" id="MBB3839235.1"/>
    </source>
</evidence>
<dbReference type="PANTHER" id="PTHR31876:SF26">
    <property type="entry name" value="PROTEIN LIKE COV 2"/>
    <property type="match status" value="1"/>
</dbReference>
<comment type="caution">
    <text evidence="2">The sequence shown here is derived from an EMBL/GenBank/DDBJ whole genome shotgun (WGS) entry which is preliminary data.</text>
</comment>
<keyword evidence="3" id="KW-1185">Reference proteome</keyword>
<sequence length="197" mass="22185">MLQNRFIKRVFAYFVRGLVLVAPTYFTFLIIKEGISYLDSILPIYIHTDAKHPLYLPGLGLLIIVSSIVFLGFIFSRFVPQSVFSFSESILKKMPLVSLIYYSIKDLISAFVGDKRKFNQPVLITINPQSDLKKLGFITQNDLSSFELSEYVAVYCPHSYAFSGELFIVAKSNIKILDNVSSTDVMKMIVSGGVSVK</sequence>
<gene>
    <name evidence="2" type="ORF">FHS57_003241</name>
</gene>
<keyword evidence="1" id="KW-0812">Transmembrane</keyword>
<evidence type="ECO:0000313" key="3">
    <source>
        <dbReference type="Proteomes" id="UP000541352"/>
    </source>
</evidence>
<dbReference type="Proteomes" id="UP000541352">
    <property type="component" value="Unassembled WGS sequence"/>
</dbReference>
<organism evidence="2 3">
    <name type="scientific">Runella defluvii</name>
    <dbReference type="NCBI Taxonomy" id="370973"/>
    <lineage>
        <taxon>Bacteria</taxon>
        <taxon>Pseudomonadati</taxon>
        <taxon>Bacteroidota</taxon>
        <taxon>Cytophagia</taxon>
        <taxon>Cytophagales</taxon>
        <taxon>Spirosomataceae</taxon>
        <taxon>Runella</taxon>
    </lineage>
</organism>
<protein>
    <submittedName>
        <fullName evidence="2">Putative membrane protein</fullName>
    </submittedName>
</protein>
<feature type="transmembrane region" description="Helical" evidence="1">
    <location>
        <begin position="12"/>
        <end position="31"/>
    </location>
</feature>
<reference evidence="2 3" key="1">
    <citation type="submission" date="2020-08" db="EMBL/GenBank/DDBJ databases">
        <title>Genomic Encyclopedia of Type Strains, Phase IV (KMG-IV): sequencing the most valuable type-strain genomes for metagenomic binning, comparative biology and taxonomic classification.</title>
        <authorList>
            <person name="Goeker M."/>
        </authorList>
    </citation>
    <scope>NUCLEOTIDE SEQUENCE [LARGE SCALE GENOMIC DNA]</scope>
    <source>
        <strain evidence="2 3">DSM 17976</strain>
    </source>
</reference>
<keyword evidence="1" id="KW-0472">Membrane</keyword>
<dbReference type="InterPro" id="IPR007462">
    <property type="entry name" value="COV1-like"/>
</dbReference>
<dbReference type="Pfam" id="PF04367">
    <property type="entry name" value="DUF502"/>
    <property type="match status" value="1"/>
</dbReference>
<evidence type="ECO:0000256" key="1">
    <source>
        <dbReference type="SAM" id="Phobius"/>
    </source>
</evidence>
<dbReference type="RefSeq" id="WP_122933820.1">
    <property type="nucleotide sequence ID" value="NZ_JACIBY010000006.1"/>
</dbReference>
<accession>A0A7W6ER34</accession>
<dbReference type="PANTHER" id="PTHR31876">
    <property type="entry name" value="COV-LIKE PROTEIN 1"/>
    <property type="match status" value="1"/>
</dbReference>